<dbReference type="GO" id="GO:0008483">
    <property type="term" value="F:transaminase activity"/>
    <property type="evidence" value="ECO:0007669"/>
    <property type="project" value="UniProtKB-KW"/>
</dbReference>
<dbReference type="Proteomes" id="UP001174908">
    <property type="component" value="Unassembled WGS sequence"/>
</dbReference>
<dbReference type="PANTHER" id="PTHR13789">
    <property type="entry name" value="MONOOXYGENASE"/>
    <property type="match status" value="1"/>
</dbReference>
<protein>
    <submittedName>
        <fullName evidence="7">FAD-dependent monooxygenase</fullName>
    </submittedName>
</protein>
<organism evidence="7 8">
    <name type="scientific">Variovorax dokdonensis</name>
    <dbReference type="NCBI Taxonomy" id="344883"/>
    <lineage>
        <taxon>Bacteria</taxon>
        <taxon>Pseudomonadati</taxon>
        <taxon>Pseudomonadota</taxon>
        <taxon>Betaproteobacteria</taxon>
        <taxon>Burkholderiales</taxon>
        <taxon>Comamonadaceae</taxon>
        <taxon>Variovorax</taxon>
    </lineage>
</organism>
<evidence type="ECO:0000256" key="4">
    <source>
        <dbReference type="ARBA" id="ARBA00023002"/>
    </source>
</evidence>
<evidence type="ECO:0000256" key="3">
    <source>
        <dbReference type="ARBA" id="ARBA00022827"/>
    </source>
</evidence>
<evidence type="ECO:0000256" key="2">
    <source>
        <dbReference type="ARBA" id="ARBA00022630"/>
    </source>
</evidence>
<dbReference type="Pfam" id="PF01494">
    <property type="entry name" value="FAD_binding_3"/>
    <property type="match status" value="1"/>
</dbReference>
<dbReference type="SUPFAM" id="SSF51905">
    <property type="entry name" value="FAD/NAD(P)-binding domain"/>
    <property type="match status" value="1"/>
</dbReference>
<dbReference type="SUPFAM" id="SSF54373">
    <property type="entry name" value="FAD-linked reductases, C-terminal domain"/>
    <property type="match status" value="1"/>
</dbReference>
<evidence type="ECO:0000259" key="6">
    <source>
        <dbReference type="Pfam" id="PF01494"/>
    </source>
</evidence>
<keyword evidence="2" id="KW-0285">Flavoprotein</keyword>
<gene>
    <name evidence="7" type="ORF">QTH91_03870</name>
</gene>
<keyword evidence="8" id="KW-1185">Reference proteome</keyword>
<dbReference type="PRINTS" id="PR00420">
    <property type="entry name" value="RNGMNOXGNASE"/>
</dbReference>
<keyword evidence="7" id="KW-0032">Aminotransferase</keyword>
<dbReference type="Gene3D" id="3.50.50.60">
    <property type="entry name" value="FAD/NAD(P)-binding domain"/>
    <property type="match status" value="1"/>
</dbReference>
<keyword evidence="7" id="KW-0808">Transferase</keyword>
<proteinExistence type="predicted"/>
<feature type="domain" description="FAD-binding" evidence="6">
    <location>
        <begin position="3"/>
        <end position="333"/>
    </location>
</feature>
<reference evidence="7" key="1">
    <citation type="submission" date="2023-06" db="EMBL/GenBank/DDBJ databases">
        <authorList>
            <person name="Jiang Y."/>
            <person name="Liu Q."/>
        </authorList>
    </citation>
    <scope>NUCLEOTIDE SEQUENCE</scope>
    <source>
        <strain evidence="7">CGMCC 1.12089</strain>
    </source>
</reference>
<keyword evidence="4" id="KW-0560">Oxidoreductase</keyword>
<dbReference type="InterPro" id="IPR002938">
    <property type="entry name" value="FAD-bd"/>
</dbReference>
<dbReference type="PANTHER" id="PTHR13789:SF318">
    <property type="entry name" value="GERANYLGERANYL DIPHOSPHATE REDUCTASE"/>
    <property type="match status" value="1"/>
</dbReference>
<accession>A0ABT7N6V5</accession>
<evidence type="ECO:0000313" key="7">
    <source>
        <dbReference type="EMBL" id="MDM0043610.1"/>
    </source>
</evidence>
<dbReference type="EMBL" id="JASZYV010000001">
    <property type="protein sequence ID" value="MDM0043610.1"/>
    <property type="molecule type" value="Genomic_DNA"/>
</dbReference>
<comment type="cofactor">
    <cofactor evidence="1">
        <name>FAD</name>
        <dbReference type="ChEBI" id="CHEBI:57692"/>
    </cofactor>
</comment>
<comment type="caution">
    <text evidence="7">The sequence shown here is derived from an EMBL/GenBank/DDBJ whole genome shotgun (WGS) entry which is preliminary data.</text>
</comment>
<name>A0ABT7N6V5_9BURK</name>
<dbReference type="RefSeq" id="WP_286658705.1">
    <property type="nucleotide sequence ID" value="NZ_JASZYV010000001.1"/>
</dbReference>
<evidence type="ECO:0000256" key="5">
    <source>
        <dbReference type="ARBA" id="ARBA00023033"/>
    </source>
</evidence>
<dbReference type="GO" id="GO:0004497">
    <property type="term" value="F:monooxygenase activity"/>
    <property type="evidence" value="ECO:0007669"/>
    <property type="project" value="UniProtKB-KW"/>
</dbReference>
<keyword evidence="5 7" id="KW-0503">Monooxygenase</keyword>
<evidence type="ECO:0000256" key="1">
    <source>
        <dbReference type="ARBA" id="ARBA00001974"/>
    </source>
</evidence>
<dbReference type="InterPro" id="IPR036188">
    <property type="entry name" value="FAD/NAD-bd_sf"/>
</dbReference>
<keyword evidence="3" id="KW-0274">FAD</keyword>
<dbReference type="InterPro" id="IPR050493">
    <property type="entry name" value="FAD-dep_Monooxygenase_BioMet"/>
</dbReference>
<sequence length="398" mass="42785">MAADVLIAGGGIGGLAAAIAMAHRGHRVEVLEQSAQFSEVGAGIQLGPNVTRRLRELGVLEQAQSLAATPQALAVHGADSGRLLARLPLADEALRKYGSPYLCIHRADLHRVLLDAAMVHAGVTLNTGACITQVAMREHNVAVGTQDMRAWEGDGLLGADGLWSTVRPHVLEAAVAPNATGHTAWRALYPMADLPPSLRSTDVRVWLGERMHAVAYPVRGGDSLNVVVLAEDQPAHRVEAAGSPRDWDQQANLDALRSAVGHRCEGVRPLIDAIPRWRAWSLHDRPPLRGAKEMARERMALLGDAAHPMLPYLAQGAGMAIEDAATLGECLRDANAISLPDAFARYAAMRWQRNARVQQRSLANAEIFHAGGAMRLARDAALRVLGTHLLDAPWLYRG</sequence>
<evidence type="ECO:0000313" key="8">
    <source>
        <dbReference type="Proteomes" id="UP001174908"/>
    </source>
</evidence>